<dbReference type="EMBL" id="JBBHLL010000012">
    <property type="protein sequence ID" value="KAK7831787.1"/>
    <property type="molecule type" value="Genomic_DNA"/>
</dbReference>
<keyword evidence="3" id="KW-1185">Reference proteome</keyword>
<dbReference type="AlphaFoldDB" id="A0AAW0JYG8"/>
<organism evidence="2 3">
    <name type="scientific">Myodes glareolus</name>
    <name type="common">Bank vole</name>
    <name type="synonym">Clethrionomys glareolus</name>
    <dbReference type="NCBI Taxonomy" id="447135"/>
    <lineage>
        <taxon>Eukaryota</taxon>
        <taxon>Metazoa</taxon>
        <taxon>Chordata</taxon>
        <taxon>Craniata</taxon>
        <taxon>Vertebrata</taxon>
        <taxon>Euteleostomi</taxon>
        <taxon>Mammalia</taxon>
        <taxon>Eutheria</taxon>
        <taxon>Euarchontoglires</taxon>
        <taxon>Glires</taxon>
        <taxon>Rodentia</taxon>
        <taxon>Myomorpha</taxon>
        <taxon>Muroidea</taxon>
        <taxon>Cricetidae</taxon>
        <taxon>Arvicolinae</taxon>
        <taxon>Myodes</taxon>
    </lineage>
</organism>
<dbReference type="Proteomes" id="UP001488838">
    <property type="component" value="Unassembled WGS sequence"/>
</dbReference>
<feature type="compositionally biased region" description="Polar residues" evidence="1">
    <location>
        <begin position="75"/>
        <end position="84"/>
    </location>
</feature>
<sequence length="96" mass="10866">MLSEVTVEMETVSHTRVLQLYRIQLELQMELGRRSEQSRLLGLILIVCLIICHHLKAISSAPASRVHPEAEALRRNQSPCSVPSQLRVPLPTMHSM</sequence>
<proteinExistence type="predicted"/>
<accession>A0AAW0JYG8</accession>
<evidence type="ECO:0000256" key="1">
    <source>
        <dbReference type="SAM" id="MobiDB-lite"/>
    </source>
</evidence>
<reference evidence="2 3" key="1">
    <citation type="journal article" date="2023" name="bioRxiv">
        <title>Conserved and derived expression patterns and positive selection on dental genes reveal complex evolutionary context of ever-growing rodent molars.</title>
        <authorList>
            <person name="Calamari Z.T."/>
            <person name="Song A."/>
            <person name="Cohen E."/>
            <person name="Akter M."/>
            <person name="Roy R.D."/>
            <person name="Hallikas O."/>
            <person name="Christensen M.M."/>
            <person name="Li P."/>
            <person name="Marangoni P."/>
            <person name="Jernvall J."/>
            <person name="Klein O.D."/>
        </authorList>
    </citation>
    <scope>NUCLEOTIDE SEQUENCE [LARGE SCALE GENOMIC DNA]</scope>
    <source>
        <strain evidence="2">V071</strain>
    </source>
</reference>
<feature type="region of interest" description="Disordered" evidence="1">
    <location>
        <begin position="62"/>
        <end position="96"/>
    </location>
</feature>
<comment type="caution">
    <text evidence="2">The sequence shown here is derived from an EMBL/GenBank/DDBJ whole genome shotgun (WGS) entry which is preliminary data.</text>
</comment>
<evidence type="ECO:0000313" key="2">
    <source>
        <dbReference type="EMBL" id="KAK7831787.1"/>
    </source>
</evidence>
<gene>
    <name evidence="2" type="ORF">U0070_016417</name>
</gene>
<evidence type="ECO:0000313" key="3">
    <source>
        <dbReference type="Proteomes" id="UP001488838"/>
    </source>
</evidence>
<name>A0AAW0JYG8_MYOGA</name>
<protein>
    <submittedName>
        <fullName evidence="2">Uncharacterized protein</fullName>
    </submittedName>
</protein>